<dbReference type="InterPro" id="IPR054357">
    <property type="entry name" value="MFE-2_N"/>
</dbReference>
<name>A0A1G6S9W5_9NOCA</name>
<evidence type="ECO:0000313" key="4">
    <source>
        <dbReference type="EMBL" id="SDD13712.1"/>
    </source>
</evidence>
<dbReference type="GO" id="GO:0006635">
    <property type="term" value="P:fatty acid beta-oxidation"/>
    <property type="evidence" value="ECO:0007669"/>
    <property type="project" value="TreeGrafter"/>
</dbReference>
<evidence type="ECO:0000313" key="5">
    <source>
        <dbReference type="Proteomes" id="UP000199417"/>
    </source>
</evidence>
<reference evidence="4 5" key="1">
    <citation type="submission" date="2016-10" db="EMBL/GenBank/DDBJ databases">
        <authorList>
            <person name="de Groot N.N."/>
        </authorList>
    </citation>
    <scope>NUCLEOTIDE SEQUENCE [LARGE SCALE GENOMIC DNA]</scope>
    <source>
        <strain evidence="4 5">JCM 11308</strain>
    </source>
</reference>
<protein>
    <submittedName>
        <fullName evidence="4">N-terminal half of MaoC dehydratase</fullName>
    </submittedName>
</protein>
<dbReference type="Gene3D" id="3.10.129.10">
    <property type="entry name" value="Hotdog Thioesterase"/>
    <property type="match status" value="1"/>
</dbReference>
<dbReference type="InterPro" id="IPR029069">
    <property type="entry name" value="HotDog_dom_sf"/>
</dbReference>
<keyword evidence="5" id="KW-1185">Reference proteome</keyword>
<dbReference type="RefSeq" id="WP_072843443.1">
    <property type="nucleotide sequence ID" value="NZ_FNAB01000003.1"/>
</dbReference>
<dbReference type="GO" id="GO:0044594">
    <property type="term" value="F:17-beta-hydroxysteroid dehydrogenase (NAD+) activity"/>
    <property type="evidence" value="ECO:0007669"/>
    <property type="project" value="TreeGrafter"/>
</dbReference>
<dbReference type="AlphaFoldDB" id="A0A1G6S9W5"/>
<dbReference type="Proteomes" id="UP000199417">
    <property type="component" value="Unassembled WGS sequence"/>
</dbReference>
<dbReference type="PANTHER" id="PTHR13078">
    <property type="entry name" value="PEROXISOMAL MULTIFUNCTIONAL ENZYME TYPE 2-RELATED"/>
    <property type="match status" value="1"/>
</dbReference>
<feature type="domain" description="MaoC-like" evidence="2">
    <location>
        <begin position="159"/>
        <end position="262"/>
    </location>
</feature>
<proteinExistence type="inferred from homology"/>
<evidence type="ECO:0000259" key="2">
    <source>
        <dbReference type="Pfam" id="PF01575"/>
    </source>
</evidence>
<dbReference type="EMBL" id="FNAB01000003">
    <property type="protein sequence ID" value="SDD13712.1"/>
    <property type="molecule type" value="Genomic_DNA"/>
</dbReference>
<sequence>MSTTETVVENAGSWRGTDLGTRTVSYTERDAIIYALAVGAHATELDLVFEDRLRVLPTFALTLAQWAPDELGSRGAFDTKTALHGSQELRVLKPLPRSGEVTLTASVGEVWDKGAAAVFEVLVECEYFVATWSLFAPGSGGFGGERGPSKPAGPVGEPNVAAELATWENQTALYRLLGDMHHIHIDPEAAARINQPRPIMHGLCTLAASTLPLARELGVHPADLVELSGRFAAPAFPGQTLPVRGWRGDAESSDVTVDFEVGADTVAIGGARAKFAR</sequence>
<accession>A0A1G6S9W5</accession>
<dbReference type="Pfam" id="PF01575">
    <property type="entry name" value="MaoC_dehydratas"/>
    <property type="match status" value="1"/>
</dbReference>
<evidence type="ECO:0000256" key="1">
    <source>
        <dbReference type="ARBA" id="ARBA00005254"/>
    </source>
</evidence>
<dbReference type="GO" id="GO:0004300">
    <property type="term" value="F:enoyl-CoA hydratase activity"/>
    <property type="evidence" value="ECO:0007669"/>
    <property type="project" value="TreeGrafter"/>
</dbReference>
<comment type="similarity">
    <text evidence="1">Belongs to the enoyl-CoA hydratase/isomerase family.</text>
</comment>
<organism evidence="4 5">
    <name type="scientific">Rhodococcus tukisamuensis</name>
    <dbReference type="NCBI Taxonomy" id="168276"/>
    <lineage>
        <taxon>Bacteria</taxon>
        <taxon>Bacillati</taxon>
        <taxon>Actinomycetota</taxon>
        <taxon>Actinomycetes</taxon>
        <taxon>Mycobacteriales</taxon>
        <taxon>Nocardiaceae</taxon>
        <taxon>Rhodococcus</taxon>
    </lineage>
</organism>
<dbReference type="PANTHER" id="PTHR13078:SF56">
    <property type="entry name" value="PEROXISOMAL MULTIFUNCTIONAL ENZYME TYPE 2"/>
    <property type="match status" value="1"/>
</dbReference>
<dbReference type="GO" id="GO:0003857">
    <property type="term" value="F:(3S)-3-hydroxyacyl-CoA dehydrogenase (NAD+) activity"/>
    <property type="evidence" value="ECO:0007669"/>
    <property type="project" value="TreeGrafter"/>
</dbReference>
<dbReference type="STRING" id="168276.SAMN05444580_10366"/>
<gene>
    <name evidence="4" type="ORF">SAMN05444580_10366</name>
</gene>
<dbReference type="SUPFAM" id="SSF54637">
    <property type="entry name" value="Thioesterase/thiol ester dehydrase-isomerase"/>
    <property type="match status" value="2"/>
</dbReference>
<dbReference type="Pfam" id="PF22622">
    <property type="entry name" value="MFE-2_hydrat-2_N"/>
    <property type="match status" value="1"/>
</dbReference>
<feature type="domain" description="Peroxisomal multifunctional enzyme type 2-like N-terminal" evidence="3">
    <location>
        <begin position="25"/>
        <end position="124"/>
    </location>
</feature>
<evidence type="ECO:0000259" key="3">
    <source>
        <dbReference type="Pfam" id="PF22622"/>
    </source>
</evidence>
<dbReference type="InterPro" id="IPR002539">
    <property type="entry name" value="MaoC-like_dom"/>
</dbReference>